<dbReference type="InterPro" id="IPR036390">
    <property type="entry name" value="WH_DNA-bd_sf"/>
</dbReference>
<proteinExistence type="predicted"/>
<keyword evidence="1" id="KW-0805">Transcription regulation</keyword>
<evidence type="ECO:0000259" key="4">
    <source>
        <dbReference type="PROSITE" id="PS50949"/>
    </source>
</evidence>
<dbReference type="SMART" id="SM00345">
    <property type="entry name" value="HTH_GNTR"/>
    <property type="match status" value="1"/>
</dbReference>
<dbReference type="AlphaFoldDB" id="A0A6J4J4W1"/>
<protein>
    <recommendedName>
        <fullName evidence="4">HTH gntR-type domain-containing protein</fullName>
    </recommendedName>
</protein>
<organism evidence="5">
    <name type="scientific">uncultured Chloroflexia bacterium</name>
    <dbReference type="NCBI Taxonomy" id="1672391"/>
    <lineage>
        <taxon>Bacteria</taxon>
        <taxon>Bacillati</taxon>
        <taxon>Chloroflexota</taxon>
        <taxon>Chloroflexia</taxon>
        <taxon>environmental samples</taxon>
    </lineage>
</organism>
<gene>
    <name evidence="5" type="ORF">AVDCRST_MAG93-2519</name>
</gene>
<dbReference type="PANTHER" id="PTHR43537">
    <property type="entry name" value="TRANSCRIPTIONAL REGULATOR, GNTR FAMILY"/>
    <property type="match status" value="1"/>
</dbReference>
<evidence type="ECO:0000313" key="5">
    <source>
        <dbReference type="EMBL" id="CAA9268355.1"/>
    </source>
</evidence>
<dbReference type="CDD" id="cd07377">
    <property type="entry name" value="WHTH_GntR"/>
    <property type="match status" value="1"/>
</dbReference>
<feature type="non-terminal residue" evidence="5">
    <location>
        <position position="111"/>
    </location>
</feature>
<dbReference type="PROSITE" id="PS50949">
    <property type="entry name" value="HTH_GNTR"/>
    <property type="match status" value="1"/>
</dbReference>
<reference evidence="5" key="1">
    <citation type="submission" date="2020-02" db="EMBL/GenBank/DDBJ databases">
        <authorList>
            <person name="Meier V. D."/>
        </authorList>
    </citation>
    <scope>NUCLEOTIDE SEQUENCE</scope>
    <source>
        <strain evidence="5">AVDCRST_MAG93</strain>
    </source>
</reference>
<dbReference type="InterPro" id="IPR000524">
    <property type="entry name" value="Tscrpt_reg_HTH_GntR"/>
</dbReference>
<dbReference type="EMBL" id="CADCTR010000856">
    <property type="protein sequence ID" value="CAA9268355.1"/>
    <property type="molecule type" value="Genomic_DNA"/>
</dbReference>
<sequence>MLDDSLTAPLTRTLADEIVGRLTQAIMSGELGPGERINDEVIARNLDVSRGPVREAIRQLERQGLIVTRRNRGSYVARLERQDVDEVYTMRLALERLAVQRAIQYAQPWQF</sequence>
<keyword evidence="3" id="KW-0804">Transcription</keyword>
<dbReference type="Pfam" id="PF00392">
    <property type="entry name" value="GntR"/>
    <property type="match status" value="1"/>
</dbReference>
<dbReference type="SUPFAM" id="SSF46785">
    <property type="entry name" value="Winged helix' DNA-binding domain"/>
    <property type="match status" value="1"/>
</dbReference>
<dbReference type="Gene3D" id="1.10.10.10">
    <property type="entry name" value="Winged helix-like DNA-binding domain superfamily/Winged helix DNA-binding domain"/>
    <property type="match status" value="1"/>
</dbReference>
<feature type="domain" description="HTH gntR-type" evidence="4">
    <location>
        <begin position="12"/>
        <end position="79"/>
    </location>
</feature>
<accession>A0A6J4J4W1</accession>
<evidence type="ECO:0000256" key="1">
    <source>
        <dbReference type="ARBA" id="ARBA00023015"/>
    </source>
</evidence>
<dbReference type="InterPro" id="IPR036388">
    <property type="entry name" value="WH-like_DNA-bd_sf"/>
</dbReference>
<evidence type="ECO:0000256" key="3">
    <source>
        <dbReference type="ARBA" id="ARBA00023163"/>
    </source>
</evidence>
<evidence type="ECO:0000256" key="2">
    <source>
        <dbReference type="ARBA" id="ARBA00023125"/>
    </source>
</evidence>
<dbReference type="PANTHER" id="PTHR43537:SF5">
    <property type="entry name" value="UXU OPERON TRANSCRIPTIONAL REGULATOR"/>
    <property type="match status" value="1"/>
</dbReference>
<dbReference type="GO" id="GO:0003677">
    <property type="term" value="F:DNA binding"/>
    <property type="evidence" value="ECO:0007669"/>
    <property type="project" value="UniProtKB-KW"/>
</dbReference>
<keyword evidence="2" id="KW-0238">DNA-binding</keyword>
<name>A0A6J4J4W1_9CHLR</name>
<dbReference type="GO" id="GO:0003700">
    <property type="term" value="F:DNA-binding transcription factor activity"/>
    <property type="evidence" value="ECO:0007669"/>
    <property type="project" value="InterPro"/>
</dbReference>